<feature type="transmembrane region" description="Helical" evidence="8">
    <location>
        <begin position="842"/>
        <end position="862"/>
    </location>
</feature>
<dbReference type="InterPro" id="IPR015920">
    <property type="entry name" value="Cellobiose_DH-like_cyt"/>
</dbReference>
<feature type="transmembrane region" description="Helical" evidence="8">
    <location>
        <begin position="765"/>
        <end position="783"/>
    </location>
</feature>
<dbReference type="Pfam" id="PF03188">
    <property type="entry name" value="Cytochrom_B561"/>
    <property type="match status" value="1"/>
</dbReference>
<feature type="transmembrane region" description="Helical" evidence="8">
    <location>
        <begin position="693"/>
        <end position="716"/>
    </location>
</feature>
<dbReference type="SMART" id="SM00665">
    <property type="entry name" value="B561"/>
    <property type="match status" value="1"/>
</dbReference>
<dbReference type="Pfam" id="PF16010">
    <property type="entry name" value="CDH-cyt"/>
    <property type="match status" value="1"/>
</dbReference>
<dbReference type="EMBL" id="JAYKXP010000028">
    <property type="protein sequence ID" value="KAK7043683.1"/>
    <property type="molecule type" value="Genomic_DNA"/>
</dbReference>
<name>A0AAW0CX24_9AGAR</name>
<dbReference type="SUPFAM" id="SSF49344">
    <property type="entry name" value="CBD9-like"/>
    <property type="match status" value="1"/>
</dbReference>
<feature type="transmembrane region" description="Helical" evidence="8">
    <location>
        <begin position="737"/>
        <end position="759"/>
    </location>
</feature>
<keyword evidence="4" id="KW-0249">Electron transport</keyword>
<comment type="caution">
    <text evidence="10">The sequence shown here is derived from an EMBL/GenBank/DDBJ whole genome shotgun (WGS) entry which is preliminary data.</text>
</comment>
<evidence type="ECO:0000256" key="1">
    <source>
        <dbReference type="ARBA" id="ARBA00004370"/>
    </source>
</evidence>
<dbReference type="PANTHER" id="PTHR47797:SF3">
    <property type="entry name" value="CYTOCHROME B561 DOMAIN-CONTAINING PROTEIN"/>
    <property type="match status" value="1"/>
</dbReference>
<dbReference type="GO" id="GO:0004540">
    <property type="term" value="F:RNA nuclease activity"/>
    <property type="evidence" value="ECO:0007669"/>
    <property type="project" value="InterPro"/>
</dbReference>
<dbReference type="PANTHER" id="PTHR47797">
    <property type="entry name" value="DEHYDROGENASE, PUTATIVE (AFU_ORTHOLOGUE AFUA_8G05805)-RELATED"/>
    <property type="match status" value="1"/>
</dbReference>
<evidence type="ECO:0000256" key="8">
    <source>
        <dbReference type="SAM" id="Phobius"/>
    </source>
</evidence>
<dbReference type="Pfam" id="PF01936">
    <property type="entry name" value="NYN"/>
    <property type="match status" value="1"/>
</dbReference>
<comment type="subcellular location">
    <subcellularLocation>
        <location evidence="1">Membrane</location>
    </subcellularLocation>
</comment>
<feature type="domain" description="Cytochrome b561" evidence="9">
    <location>
        <begin position="697"/>
        <end position="825"/>
    </location>
</feature>
<dbReference type="Gene3D" id="3.40.50.1010">
    <property type="entry name" value="5'-nuclease"/>
    <property type="match status" value="1"/>
</dbReference>
<keyword evidence="2" id="KW-0813">Transport</keyword>
<reference evidence="10 11" key="1">
    <citation type="submission" date="2024-01" db="EMBL/GenBank/DDBJ databases">
        <title>A draft genome for a cacao thread blight-causing isolate of Paramarasmius palmivorus.</title>
        <authorList>
            <person name="Baruah I.K."/>
            <person name="Bukari Y."/>
            <person name="Amoako-Attah I."/>
            <person name="Meinhardt L.W."/>
            <person name="Bailey B.A."/>
            <person name="Cohen S.P."/>
        </authorList>
    </citation>
    <scope>NUCLEOTIDE SEQUENCE [LARGE SCALE GENOMIC DNA]</scope>
    <source>
        <strain evidence="10 11">GH-12</strain>
    </source>
</reference>
<evidence type="ECO:0000256" key="5">
    <source>
        <dbReference type="ARBA" id="ARBA00022989"/>
    </source>
</evidence>
<evidence type="ECO:0000259" key="9">
    <source>
        <dbReference type="SMART" id="SM00665"/>
    </source>
</evidence>
<accession>A0AAW0CX24</accession>
<feature type="transmembrane region" description="Helical" evidence="8">
    <location>
        <begin position="804"/>
        <end position="822"/>
    </location>
</feature>
<evidence type="ECO:0000313" key="11">
    <source>
        <dbReference type="Proteomes" id="UP001383192"/>
    </source>
</evidence>
<dbReference type="Gene3D" id="2.60.40.1210">
    <property type="entry name" value="Cellobiose dehydrogenase, cytochrome domain"/>
    <property type="match status" value="1"/>
</dbReference>
<dbReference type="Proteomes" id="UP001383192">
    <property type="component" value="Unassembled WGS sequence"/>
</dbReference>
<gene>
    <name evidence="10" type="ORF">VNI00_008294</name>
</gene>
<protein>
    <recommendedName>
        <fullName evidence="9">Cytochrome b561 domain-containing protein</fullName>
    </recommendedName>
</protein>
<keyword evidence="3 8" id="KW-0812">Transmembrane</keyword>
<feature type="compositionally biased region" description="Pro residues" evidence="7">
    <location>
        <begin position="334"/>
        <end position="346"/>
    </location>
</feature>
<keyword evidence="6 8" id="KW-0472">Membrane</keyword>
<evidence type="ECO:0000256" key="2">
    <source>
        <dbReference type="ARBA" id="ARBA00022448"/>
    </source>
</evidence>
<keyword evidence="11" id="KW-1185">Reference proteome</keyword>
<evidence type="ECO:0000313" key="10">
    <source>
        <dbReference type="EMBL" id="KAK7043683.1"/>
    </source>
</evidence>
<dbReference type="AlphaFoldDB" id="A0AAW0CX24"/>
<dbReference type="GO" id="GO:0016020">
    <property type="term" value="C:membrane"/>
    <property type="evidence" value="ECO:0007669"/>
    <property type="project" value="UniProtKB-SubCell"/>
</dbReference>
<feature type="region of interest" description="Disordered" evidence="7">
    <location>
        <begin position="285"/>
        <end position="351"/>
    </location>
</feature>
<dbReference type="Gene3D" id="1.20.120.1770">
    <property type="match status" value="1"/>
</dbReference>
<evidence type="ECO:0000256" key="4">
    <source>
        <dbReference type="ARBA" id="ARBA00022982"/>
    </source>
</evidence>
<keyword evidence="5 8" id="KW-1133">Transmembrane helix</keyword>
<evidence type="ECO:0000256" key="7">
    <source>
        <dbReference type="SAM" id="MobiDB-lite"/>
    </source>
</evidence>
<feature type="compositionally biased region" description="Polar residues" evidence="7">
    <location>
        <begin position="671"/>
        <end position="682"/>
    </location>
</feature>
<dbReference type="InterPro" id="IPR021139">
    <property type="entry name" value="NYN"/>
</dbReference>
<evidence type="ECO:0000256" key="6">
    <source>
        <dbReference type="ARBA" id="ARBA00023136"/>
    </source>
</evidence>
<feature type="region of interest" description="Disordered" evidence="7">
    <location>
        <begin position="661"/>
        <end position="683"/>
    </location>
</feature>
<dbReference type="InterPro" id="IPR006593">
    <property type="entry name" value="Cyt_b561/ferric_Rdtase_TM"/>
</dbReference>
<organism evidence="10 11">
    <name type="scientific">Paramarasmius palmivorus</name>
    <dbReference type="NCBI Taxonomy" id="297713"/>
    <lineage>
        <taxon>Eukaryota</taxon>
        <taxon>Fungi</taxon>
        <taxon>Dikarya</taxon>
        <taxon>Basidiomycota</taxon>
        <taxon>Agaricomycotina</taxon>
        <taxon>Agaricomycetes</taxon>
        <taxon>Agaricomycetidae</taxon>
        <taxon>Agaricales</taxon>
        <taxon>Marasmiineae</taxon>
        <taxon>Marasmiaceae</taxon>
        <taxon>Paramarasmius</taxon>
    </lineage>
</organism>
<evidence type="ECO:0000256" key="3">
    <source>
        <dbReference type="ARBA" id="ARBA00022692"/>
    </source>
</evidence>
<sequence>MSEQVAIFWDYENCPAPFNASGFSLVNQIREIAHQFGGIKLFRAYADLSELTSSRSLSLRSELQCSGVSLIDCPHNGRKNVADQMIIVDMLAYAIDHSALDTILLISGDRDYAYAISTLRFRRYKVVVMAPSTPAAHVSLRAQASAFIDWHSSVLNALKDERSQFDVHPTPAAEPSIPARHCRTASQSSIAHAVPPNNIQPSRVLDASMVPPAVNHSVDMRHQEPLQRTPAPPPTAVEEVLHQELCERVHAPTPIPALPAYTPSLEPSLPTRADDAVYIKSYTHVRPHSAPPDAPAVELPSPEPISATAPIPPAPEVTPPAFSGNSTSNLTPQNPVPVSLPLPAGPGPSQDIHIQSVVTPSPIEQHVPVGFQTLMQILQQYHQRGVRRPFRTLVATELANRDKLVYKNVGVPRFREYTALAVSARLIEMGGKEAGNLAATGDAYRQRQGLFGGHSGTFSSVQLLNARSGAVAPRPRFEGRWQMRALPLRQCYDTRQYGDISTDTSPKSRWMGRSVGSLPHFFNQYPTIYRGFGRKMKDSHMVVLWENDDGSTTISQRFATGHKMPKMVERPPRIAWLPDSKPLEWHPDAGTSFSFEIQRDHGLIYNPSEPYFKNFIWAYSKYHPDSPDPGTKIYQHFAAGQVTLDFNKDLMQIEDTPVDETNVPTRPVIDTDNNSVDTTPPSHHQDPYSAHELIVICHGALVTIGFLVLLPFGSLAARWTRTVTPKWFKVHRITNHYIGLPVILIGWLLGPVAVFDAQASHFLDAHQICGLLLFAFYLLQIMLGRYVHKRNQLPDRKGHPPSNILHVCFGLFIVSLAFLQVRSGMNEWEQVTGRPGAHWTHVMWKVWVVFLPAAYLAGLSLLRRQFYQEQQGLGPATHKHYISLDVDPNSPSASETMFDIGELDEDMNISKEAETEEPLLRGSH</sequence>
<dbReference type="CDD" id="cd08760">
    <property type="entry name" value="Cyt_b561_FRRS1_like"/>
    <property type="match status" value="1"/>
</dbReference>
<feature type="compositionally biased region" description="Polar residues" evidence="7">
    <location>
        <begin position="323"/>
        <end position="333"/>
    </location>
</feature>
<dbReference type="CDD" id="cd10910">
    <property type="entry name" value="PIN_limkain_b1_N_like"/>
    <property type="match status" value="1"/>
</dbReference>
<proteinExistence type="predicted"/>